<feature type="transmembrane region" description="Helical" evidence="8">
    <location>
        <begin position="199"/>
        <end position="218"/>
    </location>
</feature>
<keyword evidence="5 8" id="KW-0472">Membrane</keyword>
<dbReference type="Pfam" id="PF07690">
    <property type="entry name" value="MFS_1"/>
    <property type="match status" value="1"/>
</dbReference>
<feature type="transmembrane region" description="Helical" evidence="8">
    <location>
        <begin position="81"/>
        <end position="100"/>
    </location>
</feature>
<feature type="transmembrane region" description="Helical" evidence="8">
    <location>
        <begin position="230"/>
        <end position="248"/>
    </location>
</feature>
<feature type="transmembrane region" description="Helical" evidence="8">
    <location>
        <begin position="49"/>
        <end position="69"/>
    </location>
</feature>
<dbReference type="PANTHER" id="PTHR42718">
    <property type="entry name" value="MAJOR FACILITATOR SUPERFAMILY MULTIDRUG TRANSPORTER MFSC"/>
    <property type="match status" value="1"/>
</dbReference>
<keyword evidence="6" id="KW-0046">Antibiotic resistance</keyword>
<keyword evidence="3 8" id="KW-0812">Transmembrane</keyword>
<feature type="transmembrane region" description="Helical" evidence="8">
    <location>
        <begin position="170"/>
        <end position="187"/>
    </location>
</feature>
<dbReference type="GO" id="GO:0005886">
    <property type="term" value="C:plasma membrane"/>
    <property type="evidence" value="ECO:0007669"/>
    <property type="project" value="UniProtKB-SubCell"/>
</dbReference>
<keyword evidence="12" id="KW-1185">Reference proteome</keyword>
<feature type="transmembrane region" description="Helical" evidence="8">
    <location>
        <begin position="298"/>
        <end position="320"/>
    </location>
</feature>
<evidence type="ECO:0000256" key="8">
    <source>
        <dbReference type="SAM" id="Phobius"/>
    </source>
</evidence>
<dbReference type="EMBL" id="JARAWC010000040">
    <property type="protein sequence ID" value="MDX2965352.1"/>
    <property type="molecule type" value="Genomic_DNA"/>
</dbReference>
<dbReference type="InterPro" id="IPR020846">
    <property type="entry name" value="MFS_dom"/>
</dbReference>
<evidence type="ECO:0000256" key="6">
    <source>
        <dbReference type="ARBA" id="ARBA00023251"/>
    </source>
</evidence>
<dbReference type="Gene3D" id="1.20.1720.10">
    <property type="entry name" value="Multidrug resistance protein D"/>
    <property type="match status" value="1"/>
</dbReference>
<keyword evidence="2" id="KW-0813">Transport</keyword>
<dbReference type="InterPro" id="IPR011701">
    <property type="entry name" value="MFS"/>
</dbReference>
<dbReference type="InterPro" id="IPR036259">
    <property type="entry name" value="MFS_trans_sf"/>
</dbReference>
<evidence type="ECO:0000313" key="10">
    <source>
        <dbReference type="EMBL" id="MDX2965352.1"/>
    </source>
</evidence>
<dbReference type="Gene3D" id="1.20.1250.20">
    <property type="entry name" value="MFS general substrate transporter like domains"/>
    <property type="match status" value="1"/>
</dbReference>
<evidence type="ECO:0000256" key="1">
    <source>
        <dbReference type="ARBA" id="ARBA00004651"/>
    </source>
</evidence>
<evidence type="ECO:0000256" key="7">
    <source>
        <dbReference type="SAM" id="MobiDB-lite"/>
    </source>
</evidence>
<feature type="transmembrane region" description="Helical" evidence="8">
    <location>
        <begin position="269"/>
        <end position="292"/>
    </location>
</feature>
<feature type="transmembrane region" description="Helical" evidence="8">
    <location>
        <begin position="332"/>
        <end position="351"/>
    </location>
</feature>
<dbReference type="Proteomes" id="UP001272987">
    <property type="component" value="Unassembled WGS sequence"/>
</dbReference>
<accession>A0AAP6BII6</accession>
<feature type="transmembrane region" description="Helical" evidence="8">
    <location>
        <begin position="106"/>
        <end position="127"/>
    </location>
</feature>
<dbReference type="Proteomes" id="UP001282288">
    <property type="component" value="Unassembled WGS sequence"/>
</dbReference>
<evidence type="ECO:0000256" key="3">
    <source>
        <dbReference type="ARBA" id="ARBA00022692"/>
    </source>
</evidence>
<evidence type="ECO:0000256" key="2">
    <source>
        <dbReference type="ARBA" id="ARBA00022448"/>
    </source>
</evidence>
<evidence type="ECO:0000313" key="11">
    <source>
        <dbReference type="EMBL" id="MDX3024579.1"/>
    </source>
</evidence>
<dbReference type="AlphaFoldDB" id="A0AAP6BII6"/>
<feature type="transmembrane region" description="Helical" evidence="8">
    <location>
        <begin position="139"/>
        <end position="158"/>
    </location>
</feature>
<keyword evidence="4 8" id="KW-1133">Transmembrane helix</keyword>
<dbReference type="PANTHER" id="PTHR42718:SF9">
    <property type="entry name" value="MAJOR FACILITATOR SUPERFAMILY MULTIDRUG TRANSPORTER MFSC"/>
    <property type="match status" value="1"/>
</dbReference>
<sequence length="493" mass="50430">MTTLEQQHTAAPKLILATTLMGIFLLNLNTMALNVALPGIGRDLGGSTAGLQWIVDAYTLMFAALLLSAGALCDRVGASRAYGAGVAVFTIASAACALAPGLGELIAARVIQGSAAAVMLPSSLALVRQAFPDAGRRARAIALWTAGGAVAVAAGPVAGGVLADALSWRAIFYVNLPVGIATLAVLTRAERSPRRAVPLDPYGQLTAIVALAALTFAVIDAGENGFGEPRVPVCLGLAAAATAAFVMIEARTAAPLVPLGLFRSRTVTVSVVIGFVVNAAFYGLVFVLSLFFQDVLHLSAMAAGLMFLPMTAVIAGANLASARAAARFGPRMPIATGQAVLALAMSGLLWIDEGTGRPVIAAMLVPVGLGLGFFVPSLTAVLLNDIPADRAGTAAGILNSFRQTGGALAVAVFGALVADRGIAGLRVALCVAAVALMATTAAALMLPNGRRAPRRSRGPSRFTQTQPLRFQRGLSSRRKDEDDDGPVPVPEPR</sequence>
<comment type="subcellular location">
    <subcellularLocation>
        <location evidence="1">Cell membrane</location>
        <topology evidence="1">Multi-pass membrane protein</topology>
    </subcellularLocation>
</comment>
<feature type="domain" description="Major facilitator superfamily (MFS) profile" evidence="9">
    <location>
        <begin position="15"/>
        <end position="450"/>
    </location>
</feature>
<feature type="region of interest" description="Disordered" evidence="7">
    <location>
        <begin position="449"/>
        <end position="493"/>
    </location>
</feature>
<gene>
    <name evidence="10" type="ORF">PV399_37385</name>
    <name evidence="11" type="ORF">PV666_42940</name>
</gene>
<comment type="caution">
    <text evidence="10">The sequence shown here is derived from an EMBL/GenBank/DDBJ whole genome shotgun (WGS) entry which is preliminary data.</text>
</comment>
<proteinExistence type="predicted"/>
<evidence type="ECO:0000259" key="9">
    <source>
        <dbReference type="PROSITE" id="PS50850"/>
    </source>
</evidence>
<dbReference type="GO" id="GO:0046677">
    <property type="term" value="P:response to antibiotic"/>
    <property type="evidence" value="ECO:0007669"/>
    <property type="project" value="UniProtKB-KW"/>
</dbReference>
<dbReference type="SUPFAM" id="SSF103473">
    <property type="entry name" value="MFS general substrate transporter"/>
    <property type="match status" value="1"/>
</dbReference>
<feature type="transmembrane region" description="Helical" evidence="8">
    <location>
        <begin position="363"/>
        <end position="383"/>
    </location>
</feature>
<feature type="transmembrane region" description="Helical" evidence="8">
    <location>
        <begin position="423"/>
        <end position="446"/>
    </location>
</feature>
<evidence type="ECO:0000256" key="4">
    <source>
        <dbReference type="ARBA" id="ARBA00022989"/>
    </source>
</evidence>
<dbReference type="CDD" id="cd17321">
    <property type="entry name" value="MFS_MMR_MDR_like"/>
    <property type="match status" value="1"/>
</dbReference>
<protein>
    <submittedName>
        <fullName evidence="10">MFS transporter</fullName>
    </submittedName>
</protein>
<dbReference type="GO" id="GO:0022857">
    <property type="term" value="F:transmembrane transporter activity"/>
    <property type="evidence" value="ECO:0007669"/>
    <property type="project" value="InterPro"/>
</dbReference>
<evidence type="ECO:0000313" key="13">
    <source>
        <dbReference type="Proteomes" id="UP001282288"/>
    </source>
</evidence>
<feature type="transmembrane region" description="Helical" evidence="8">
    <location>
        <begin position="14"/>
        <end position="37"/>
    </location>
</feature>
<dbReference type="PROSITE" id="PS50850">
    <property type="entry name" value="MFS"/>
    <property type="match status" value="1"/>
</dbReference>
<organism evidence="10 13">
    <name type="scientific">Streptomyces acidiscabies</name>
    <dbReference type="NCBI Taxonomy" id="42234"/>
    <lineage>
        <taxon>Bacteria</taxon>
        <taxon>Bacillati</taxon>
        <taxon>Actinomycetota</taxon>
        <taxon>Actinomycetes</taxon>
        <taxon>Kitasatosporales</taxon>
        <taxon>Streptomycetaceae</taxon>
        <taxon>Streptomyces</taxon>
    </lineage>
</organism>
<feature type="transmembrane region" description="Helical" evidence="8">
    <location>
        <begin position="395"/>
        <end position="417"/>
    </location>
</feature>
<evidence type="ECO:0000256" key="5">
    <source>
        <dbReference type="ARBA" id="ARBA00023136"/>
    </source>
</evidence>
<reference evidence="10 12" key="1">
    <citation type="journal article" date="2023" name="Microb. Genom.">
        <title>Mesoterricola silvestris gen. nov., sp. nov., Mesoterricola sediminis sp. nov., Geothrix oryzae sp. nov., Geothrix edaphica sp. nov., Geothrix rubra sp. nov., and Geothrix limicola sp. nov., six novel members of Acidobacteriota isolated from soils.</title>
        <authorList>
            <person name="Weisberg A.J."/>
            <person name="Pearce E."/>
            <person name="Kramer C.G."/>
            <person name="Chang J.H."/>
            <person name="Clarke C.R."/>
        </authorList>
    </citation>
    <scope>NUCLEOTIDE SEQUENCE</scope>
    <source>
        <strain evidence="11 12">NB05-1H</strain>
        <strain evidence="10">NRRL_B-16521</strain>
    </source>
</reference>
<evidence type="ECO:0000313" key="12">
    <source>
        <dbReference type="Proteomes" id="UP001272987"/>
    </source>
</evidence>
<name>A0AAP6BII6_9ACTN</name>
<dbReference type="EMBL" id="JARAWP010000036">
    <property type="protein sequence ID" value="MDX3024579.1"/>
    <property type="molecule type" value="Genomic_DNA"/>
</dbReference>